<evidence type="ECO:0000313" key="1">
    <source>
        <dbReference type="EMBL" id="MPC66905.1"/>
    </source>
</evidence>
<gene>
    <name evidence="1" type="ORF">E2C01_061060</name>
</gene>
<name>A0A5B7HBA3_PORTR</name>
<comment type="caution">
    <text evidence="1">The sequence shown here is derived from an EMBL/GenBank/DDBJ whole genome shotgun (WGS) entry which is preliminary data.</text>
</comment>
<evidence type="ECO:0000313" key="2">
    <source>
        <dbReference type="Proteomes" id="UP000324222"/>
    </source>
</evidence>
<proteinExistence type="predicted"/>
<reference evidence="1 2" key="1">
    <citation type="submission" date="2019-05" db="EMBL/GenBank/DDBJ databases">
        <title>Another draft genome of Portunus trituberculatus and its Hox gene families provides insights of decapod evolution.</title>
        <authorList>
            <person name="Jeong J.-H."/>
            <person name="Song I."/>
            <person name="Kim S."/>
            <person name="Choi T."/>
            <person name="Kim D."/>
            <person name="Ryu S."/>
            <person name="Kim W."/>
        </authorList>
    </citation>
    <scope>NUCLEOTIDE SEQUENCE [LARGE SCALE GENOMIC DNA]</scope>
    <source>
        <tissue evidence="1">Muscle</tissue>
    </source>
</reference>
<organism evidence="1 2">
    <name type="scientific">Portunus trituberculatus</name>
    <name type="common">Swimming crab</name>
    <name type="synonym">Neptunus trituberculatus</name>
    <dbReference type="NCBI Taxonomy" id="210409"/>
    <lineage>
        <taxon>Eukaryota</taxon>
        <taxon>Metazoa</taxon>
        <taxon>Ecdysozoa</taxon>
        <taxon>Arthropoda</taxon>
        <taxon>Crustacea</taxon>
        <taxon>Multicrustacea</taxon>
        <taxon>Malacostraca</taxon>
        <taxon>Eumalacostraca</taxon>
        <taxon>Eucarida</taxon>
        <taxon>Decapoda</taxon>
        <taxon>Pleocyemata</taxon>
        <taxon>Brachyura</taxon>
        <taxon>Eubrachyura</taxon>
        <taxon>Portunoidea</taxon>
        <taxon>Portunidae</taxon>
        <taxon>Portuninae</taxon>
        <taxon>Portunus</taxon>
    </lineage>
</organism>
<dbReference type="AlphaFoldDB" id="A0A5B7HBA3"/>
<accession>A0A5B7HBA3</accession>
<protein>
    <submittedName>
        <fullName evidence="1">Uncharacterized protein</fullName>
    </submittedName>
</protein>
<dbReference type="Proteomes" id="UP000324222">
    <property type="component" value="Unassembled WGS sequence"/>
</dbReference>
<keyword evidence="2" id="KW-1185">Reference proteome</keyword>
<sequence>MCACAPTTHFYCYHQGHGKPPLLPEGPEGQVGPTATVAESLAQSLPQTPAEETEDGSETEVEIEIEDDSEHEEIGDGVKKLQCVIAKKDSRRWPKDRTFSSLEQVRNRLGFYLYHSGEKEDYPSLMAHLRNTHGSLASVCATLPDAVFKGILQDGPPHSDNRLQYRNTPLNEQDRGCQSCS</sequence>
<dbReference type="EMBL" id="VSRR010025488">
    <property type="protein sequence ID" value="MPC66905.1"/>
    <property type="molecule type" value="Genomic_DNA"/>
</dbReference>